<keyword evidence="2" id="KW-1185">Reference proteome</keyword>
<accession>A0AAV7IXB5</accession>
<evidence type="ECO:0000313" key="2">
    <source>
        <dbReference type="Proteomes" id="UP000826195"/>
    </source>
</evidence>
<protein>
    <submittedName>
        <fullName evidence="1">Uncharacterized protein</fullName>
    </submittedName>
</protein>
<dbReference type="AlphaFoldDB" id="A0AAV7IXB5"/>
<proteinExistence type="predicted"/>
<sequence>MCWCKIEVRIDKLIKIRGANLIQGSEVGLKIKWGSPVPESRHPLQGAFGEEQLPVLGAHVGPEGVDPAVGSRTVWTQRSLGGVYVEVVPAVGHLLPACSASPQSGTTK</sequence>
<reference evidence="1 2" key="1">
    <citation type="journal article" date="2021" name="J. Hered.">
        <title>A chromosome-level genome assembly of the parasitoid wasp, Cotesia glomerata (Hymenoptera: Braconidae).</title>
        <authorList>
            <person name="Pinto B.J."/>
            <person name="Weis J.J."/>
            <person name="Gamble T."/>
            <person name="Ode P.J."/>
            <person name="Paul R."/>
            <person name="Zaspel J.M."/>
        </authorList>
    </citation>
    <scope>NUCLEOTIDE SEQUENCE [LARGE SCALE GENOMIC DNA]</scope>
    <source>
        <strain evidence="1">CgM1</strain>
    </source>
</reference>
<dbReference type="Proteomes" id="UP000826195">
    <property type="component" value="Unassembled WGS sequence"/>
</dbReference>
<comment type="caution">
    <text evidence="1">The sequence shown here is derived from an EMBL/GenBank/DDBJ whole genome shotgun (WGS) entry which is preliminary data.</text>
</comment>
<dbReference type="EMBL" id="JAHXZJ010000374">
    <property type="protein sequence ID" value="KAH0560653.1"/>
    <property type="molecule type" value="Genomic_DNA"/>
</dbReference>
<organism evidence="1 2">
    <name type="scientific">Cotesia glomerata</name>
    <name type="common">Lepidopteran parasitic wasp</name>
    <name type="synonym">Apanteles glomeratus</name>
    <dbReference type="NCBI Taxonomy" id="32391"/>
    <lineage>
        <taxon>Eukaryota</taxon>
        <taxon>Metazoa</taxon>
        <taxon>Ecdysozoa</taxon>
        <taxon>Arthropoda</taxon>
        <taxon>Hexapoda</taxon>
        <taxon>Insecta</taxon>
        <taxon>Pterygota</taxon>
        <taxon>Neoptera</taxon>
        <taxon>Endopterygota</taxon>
        <taxon>Hymenoptera</taxon>
        <taxon>Apocrita</taxon>
        <taxon>Ichneumonoidea</taxon>
        <taxon>Braconidae</taxon>
        <taxon>Microgastrinae</taxon>
        <taxon>Cotesia</taxon>
    </lineage>
</organism>
<evidence type="ECO:0000313" key="1">
    <source>
        <dbReference type="EMBL" id="KAH0560653.1"/>
    </source>
</evidence>
<gene>
    <name evidence="1" type="ORF">KQX54_006758</name>
</gene>
<name>A0AAV7IXB5_COTGL</name>